<sequence>MTGSTAAARRTRPQRLAGPVAVGAVALAGAATLHLRDPHRPGAYGLCPFHALTGLWCPGCGGLRAIHDLTDGDVVASLSSNLFVAPLAFVLVVAWLAWVRRRWRDPATGRPGGADGRMIVLTRPFTTAVLVALAVFTVLRNTPWGAALAPV</sequence>
<gene>
    <name evidence="2" type="ORF">GCM10023094_04310</name>
</gene>
<reference evidence="3" key="1">
    <citation type="journal article" date="2019" name="Int. J. Syst. Evol. Microbiol.">
        <title>The Global Catalogue of Microorganisms (GCM) 10K type strain sequencing project: providing services to taxonomists for standard genome sequencing and annotation.</title>
        <authorList>
            <consortium name="The Broad Institute Genomics Platform"/>
            <consortium name="The Broad Institute Genome Sequencing Center for Infectious Disease"/>
            <person name="Wu L."/>
            <person name="Ma J."/>
        </authorList>
    </citation>
    <scope>NUCLEOTIDE SEQUENCE [LARGE SCALE GENOMIC DNA]</scope>
    <source>
        <strain evidence="3">JCM 32206</strain>
    </source>
</reference>
<feature type="transmembrane region" description="Helical" evidence="1">
    <location>
        <begin position="120"/>
        <end position="139"/>
    </location>
</feature>
<feature type="transmembrane region" description="Helical" evidence="1">
    <location>
        <begin position="16"/>
        <end position="35"/>
    </location>
</feature>
<keyword evidence="1" id="KW-0472">Membrane</keyword>
<dbReference type="EMBL" id="BAABFB010000014">
    <property type="protein sequence ID" value="GAA4472320.1"/>
    <property type="molecule type" value="Genomic_DNA"/>
</dbReference>
<dbReference type="Pfam" id="PF10825">
    <property type="entry name" value="DUF2752"/>
    <property type="match status" value="1"/>
</dbReference>
<evidence type="ECO:0000256" key="1">
    <source>
        <dbReference type="SAM" id="Phobius"/>
    </source>
</evidence>
<keyword evidence="1" id="KW-1133">Transmembrane helix</keyword>
<evidence type="ECO:0000313" key="2">
    <source>
        <dbReference type="EMBL" id="GAA4472320.1"/>
    </source>
</evidence>
<organism evidence="2 3">
    <name type="scientific">Rhodococcus olei</name>
    <dbReference type="NCBI Taxonomy" id="2161675"/>
    <lineage>
        <taxon>Bacteria</taxon>
        <taxon>Bacillati</taxon>
        <taxon>Actinomycetota</taxon>
        <taxon>Actinomycetes</taxon>
        <taxon>Mycobacteriales</taxon>
        <taxon>Nocardiaceae</taxon>
        <taxon>Rhodococcus</taxon>
    </lineage>
</organism>
<keyword evidence="1" id="KW-0812">Transmembrane</keyword>
<feature type="transmembrane region" description="Helical" evidence="1">
    <location>
        <begin position="78"/>
        <end position="99"/>
    </location>
</feature>
<comment type="caution">
    <text evidence="2">The sequence shown here is derived from an EMBL/GenBank/DDBJ whole genome shotgun (WGS) entry which is preliminary data.</text>
</comment>
<evidence type="ECO:0000313" key="3">
    <source>
        <dbReference type="Proteomes" id="UP001501183"/>
    </source>
</evidence>
<dbReference type="InterPro" id="IPR021215">
    <property type="entry name" value="DUF2752"/>
</dbReference>
<protein>
    <submittedName>
        <fullName evidence="2">DUF2752 domain-containing protein</fullName>
    </submittedName>
</protein>
<dbReference type="Proteomes" id="UP001501183">
    <property type="component" value="Unassembled WGS sequence"/>
</dbReference>
<accession>A0ABP8NVK3</accession>
<proteinExistence type="predicted"/>
<keyword evidence="3" id="KW-1185">Reference proteome</keyword>
<dbReference type="RefSeq" id="WP_345341653.1">
    <property type="nucleotide sequence ID" value="NZ_BAABFB010000014.1"/>
</dbReference>
<name>A0ABP8NVK3_9NOCA</name>